<name>A0ABS4KGP6_9FIRM</name>
<dbReference type="InterPro" id="IPR051054">
    <property type="entry name" value="SorC_transcr_regulators"/>
</dbReference>
<proteinExistence type="inferred from homology"/>
<dbReference type="Pfam" id="PF21715">
    <property type="entry name" value="CggR_N"/>
    <property type="match status" value="1"/>
</dbReference>
<protein>
    <submittedName>
        <fullName evidence="7">Central glycolytic genes regulator</fullName>
    </submittedName>
</protein>
<evidence type="ECO:0000256" key="1">
    <source>
        <dbReference type="ARBA" id="ARBA00010466"/>
    </source>
</evidence>
<dbReference type="RefSeq" id="WP_209658660.1">
    <property type="nucleotide sequence ID" value="NZ_JAGGLI010000002.1"/>
</dbReference>
<dbReference type="Gene3D" id="3.40.50.1360">
    <property type="match status" value="1"/>
</dbReference>
<keyword evidence="4" id="KW-0804">Transcription</keyword>
<keyword evidence="8" id="KW-1185">Reference proteome</keyword>
<reference evidence="7 8" key="1">
    <citation type="submission" date="2021-03" db="EMBL/GenBank/DDBJ databases">
        <title>Genomic Encyclopedia of Type Strains, Phase IV (KMG-IV): sequencing the most valuable type-strain genomes for metagenomic binning, comparative biology and taxonomic classification.</title>
        <authorList>
            <person name="Goeker M."/>
        </authorList>
    </citation>
    <scope>NUCLEOTIDE SEQUENCE [LARGE SCALE GENOMIC DNA]</scope>
    <source>
        <strain evidence="7 8">DSM 27512</strain>
    </source>
</reference>
<evidence type="ECO:0000256" key="3">
    <source>
        <dbReference type="ARBA" id="ARBA00023125"/>
    </source>
</evidence>
<accession>A0ABS4KGP6</accession>
<evidence type="ECO:0000256" key="2">
    <source>
        <dbReference type="ARBA" id="ARBA00023015"/>
    </source>
</evidence>
<comment type="caution">
    <text evidence="7">The sequence shown here is derived from an EMBL/GenBank/DDBJ whole genome shotgun (WGS) entry which is preliminary data.</text>
</comment>
<feature type="domain" description="CggR N-terminal DNA binding" evidence="6">
    <location>
        <begin position="18"/>
        <end position="88"/>
    </location>
</feature>
<evidence type="ECO:0000256" key="4">
    <source>
        <dbReference type="ARBA" id="ARBA00023163"/>
    </source>
</evidence>
<dbReference type="InterPro" id="IPR007324">
    <property type="entry name" value="Sugar-bd_dom_put"/>
</dbReference>
<feature type="domain" description="Sugar-binding" evidence="5">
    <location>
        <begin position="90"/>
        <end position="338"/>
    </location>
</feature>
<dbReference type="InterPro" id="IPR036390">
    <property type="entry name" value="WH_DNA-bd_sf"/>
</dbReference>
<dbReference type="SUPFAM" id="SSF100950">
    <property type="entry name" value="NagB/RpiA/CoA transferase-like"/>
    <property type="match status" value="1"/>
</dbReference>
<evidence type="ECO:0000259" key="6">
    <source>
        <dbReference type="Pfam" id="PF21715"/>
    </source>
</evidence>
<dbReference type="SUPFAM" id="SSF46785">
    <property type="entry name" value="Winged helix' DNA-binding domain"/>
    <property type="match status" value="1"/>
</dbReference>
<evidence type="ECO:0000313" key="8">
    <source>
        <dbReference type="Proteomes" id="UP001314903"/>
    </source>
</evidence>
<evidence type="ECO:0000259" key="5">
    <source>
        <dbReference type="Pfam" id="PF04198"/>
    </source>
</evidence>
<dbReference type="Proteomes" id="UP001314903">
    <property type="component" value="Unassembled WGS sequence"/>
</dbReference>
<dbReference type="Gene3D" id="1.10.10.10">
    <property type="entry name" value="Winged helix-like DNA-binding domain superfamily/Winged helix DNA-binding domain"/>
    <property type="match status" value="1"/>
</dbReference>
<evidence type="ECO:0000313" key="7">
    <source>
        <dbReference type="EMBL" id="MBP2026520.1"/>
    </source>
</evidence>
<dbReference type="Pfam" id="PF04198">
    <property type="entry name" value="Sugar-bind"/>
    <property type="match status" value="1"/>
</dbReference>
<keyword evidence="3" id="KW-0238">DNA-binding</keyword>
<comment type="similarity">
    <text evidence="1">Belongs to the SorC transcriptional regulatory family.</text>
</comment>
<dbReference type="InterPro" id="IPR037171">
    <property type="entry name" value="NagB/RpiA_transferase-like"/>
</dbReference>
<organism evidence="7 8">
    <name type="scientific">Acetoanaerobium pronyense</name>
    <dbReference type="NCBI Taxonomy" id="1482736"/>
    <lineage>
        <taxon>Bacteria</taxon>
        <taxon>Bacillati</taxon>
        <taxon>Bacillota</taxon>
        <taxon>Clostridia</taxon>
        <taxon>Peptostreptococcales</taxon>
        <taxon>Filifactoraceae</taxon>
        <taxon>Acetoanaerobium</taxon>
    </lineage>
</organism>
<gene>
    <name evidence="7" type="ORF">J2Z35_000309</name>
</gene>
<dbReference type="PANTHER" id="PTHR34294:SF5">
    <property type="entry name" value="CENTRAL GLYCOLYTIC GENES REGULATOR"/>
    <property type="match status" value="1"/>
</dbReference>
<sequence length="344" mass="38008">MKKLVDIQRKIVPEILEIMEKRYFLLKEISMSGPVGRRTLSAKMGLSERVVRSEVEFLKSEGLINVEVSGMIITHEGTDVLENLMEFISEIKGISKLEESITNRLGIKKTIIIPSQLQSDTDFVNDMAKAAGRYFLSEIKGHKTIGITGGTTMYSFANCLPQSKKQSEVTIVPARGGLGEEVEIQANNIAAMISKKLNGNYSLLHVPDNIDKSIIESIISLPQVKSTVEAIDNIDMLIFGIGNAEDMAKRRKTSFEEFELIKKKGAVSEAFGHYFNIEGEQVHETSTIGIKLDKYKELKDIIGIAGGKRKAEAILSIARINSNLVLVTDESAAQYLLKLTGGEK</sequence>
<dbReference type="InterPro" id="IPR036388">
    <property type="entry name" value="WH-like_DNA-bd_sf"/>
</dbReference>
<keyword evidence="2" id="KW-0805">Transcription regulation</keyword>
<dbReference type="PANTHER" id="PTHR34294">
    <property type="entry name" value="TRANSCRIPTIONAL REGULATOR-RELATED"/>
    <property type="match status" value="1"/>
</dbReference>
<dbReference type="EMBL" id="JAGGLI010000002">
    <property type="protein sequence ID" value="MBP2026520.1"/>
    <property type="molecule type" value="Genomic_DNA"/>
</dbReference>
<dbReference type="InterPro" id="IPR048715">
    <property type="entry name" value="CggR_N"/>
</dbReference>